<proteinExistence type="predicted"/>
<name>A0A0A9A4R9_ARUDO</name>
<reference evidence="1" key="1">
    <citation type="submission" date="2014-09" db="EMBL/GenBank/DDBJ databases">
        <authorList>
            <person name="Magalhaes I.L.F."/>
            <person name="Oliveira U."/>
            <person name="Santos F.R."/>
            <person name="Vidigal T.H.D.A."/>
            <person name="Brescovit A.D."/>
            <person name="Santos A.J."/>
        </authorList>
    </citation>
    <scope>NUCLEOTIDE SEQUENCE</scope>
    <source>
        <tissue evidence="1">Shoot tissue taken approximately 20 cm above the soil surface</tissue>
    </source>
</reference>
<organism evidence="1">
    <name type="scientific">Arundo donax</name>
    <name type="common">Giant reed</name>
    <name type="synonym">Donax arundinaceus</name>
    <dbReference type="NCBI Taxonomy" id="35708"/>
    <lineage>
        <taxon>Eukaryota</taxon>
        <taxon>Viridiplantae</taxon>
        <taxon>Streptophyta</taxon>
        <taxon>Embryophyta</taxon>
        <taxon>Tracheophyta</taxon>
        <taxon>Spermatophyta</taxon>
        <taxon>Magnoliopsida</taxon>
        <taxon>Liliopsida</taxon>
        <taxon>Poales</taxon>
        <taxon>Poaceae</taxon>
        <taxon>PACMAD clade</taxon>
        <taxon>Arundinoideae</taxon>
        <taxon>Arundineae</taxon>
        <taxon>Arundo</taxon>
    </lineage>
</organism>
<accession>A0A0A9A4R9</accession>
<sequence length="20" mass="2173">MPSGFPTYEISGGFHFTLAN</sequence>
<protein>
    <submittedName>
        <fullName evidence="1">Uncharacterized protein</fullName>
    </submittedName>
</protein>
<dbReference type="EMBL" id="GBRH01251266">
    <property type="protein sequence ID" value="JAD46629.1"/>
    <property type="molecule type" value="Transcribed_RNA"/>
</dbReference>
<evidence type="ECO:0000313" key="1">
    <source>
        <dbReference type="EMBL" id="JAD46629.1"/>
    </source>
</evidence>
<dbReference type="AlphaFoldDB" id="A0A0A9A4R9"/>
<reference evidence="1" key="2">
    <citation type="journal article" date="2015" name="Data Brief">
        <title>Shoot transcriptome of the giant reed, Arundo donax.</title>
        <authorList>
            <person name="Barrero R.A."/>
            <person name="Guerrero F.D."/>
            <person name="Moolhuijzen P."/>
            <person name="Goolsby J.A."/>
            <person name="Tidwell J."/>
            <person name="Bellgard S.E."/>
            <person name="Bellgard M.I."/>
        </authorList>
    </citation>
    <scope>NUCLEOTIDE SEQUENCE</scope>
    <source>
        <tissue evidence="1">Shoot tissue taken approximately 20 cm above the soil surface</tissue>
    </source>
</reference>